<keyword evidence="2" id="KW-0472">Membrane</keyword>
<evidence type="ECO:0000313" key="3">
    <source>
        <dbReference type="EMBL" id="KAF9148336.1"/>
    </source>
</evidence>
<feature type="compositionally biased region" description="Polar residues" evidence="1">
    <location>
        <begin position="536"/>
        <end position="554"/>
    </location>
</feature>
<sequence>MRRVLAASFDSSLHGPASIGWAICTFGYPYPRRRVGENVTVCIFRTIVIFITRLACLLGTVWYLNNLVEYLKLGDARPYNILSIENESNNGTVAPVLNIFSVYGADAVNLTSMSYHDLTGEYPLDPQVGDDPNILVLGSGVGSLDAKDGKGEYMRYVLRHSPRYASDWTRVGLIHPNSSTTVVDSRDISNQYYFYPGHIVEIRYEPLKFHNVKRQSNYTITFERFKYFLGFGGETIGYSYKSSVTHMPFPAARPATWDNFTTVLIIRPASVIASESYNEEKTSVRATMSDIGGLVGIVGSILVFLFGVSVMSPWGFISGIPYFRRRITESLAEAYTSQGGLSKGPFTTHQSNIGKFEPGMSTEMRVAMVKEQLDELELVLMEYYIDGAVFQGYDQERTKVKVRRAASIRSRMSGVDGHVQGGGGNGKNMMMEPLTLPSRMLFESQHQHKGQLPSPEHPPAVNSSSRRVSIDRHHRRTSSATEGGGVFEYYQQQKLQQYQQEQQSLRHQNYTNNSQYRNSTFSEQGLLHSLTEEPLSPSSRTNNIGRGRRSSQLNDRTHFPMDMYNDHQQDDRLGLLQQDHHSMHQTYLQNTTGNSPAYPARPPKDEIISMHLQNDSGLAFSDNNNTNAYYNNYYTAPAHSIVTATATSSPPPGYPASFSSNLHQDPVPSSLSWWKKEGITLTETVVPPRSPNDANGTTVRSRPVSVQPLNPTSTSTSFSPSPPPPSSSQQQQQEQHHGLDLSNLPKD</sequence>
<evidence type="ECO:0000256" key="1">
    <source>
        <dbReference type="SAM" id="MobiDB-lite"/>
    </source>
</evidence>
<evidence type="ECO:0000313" key="4">
    <source>
        <dbReference type="Proteomes" id="UP000748756"/>
    </source>
</evidence>
<reference evidence="3" key="1">
    <citation type="journal article" date="2020" name="Fungal Divers.">
        <title>Resolving the Mortierellaceae phylogeny through synthesis of multi-gene phylogenetics and phylogenomics.</title>
        <authorList>
            <person name="Vandepol N."/>
            <person name="Liber J."/>
            <person name="Desiro A."/>
            <person name="Na H."/>
            <person name="Kennedy M."/>
            <person name="Barry K."/>
            <person name="Grigoriev I.V."/>
            <person name="Miller A.N."/>
            <person name="O'Donnell K."/>
            <person name="Stajich J.E."/>
            <person name="Bonito G."/>
        </authorList>
    </citation>
    <scope>NUCLEOTIDE SEQUENCE</scope>
    <source>
        <strain evidence="3">NRRL 6426</strain>
    </source>
</reference>
<protein>
    <submittedName>
        <fullName evidence="3">Uncharacterized protein</fullName>
    </submittedName>
</protein>
<evidence type="ECO:0000256" key="2">
    <source>
        <dbReference type="SAM" id="Phobius"/>
    </source>
</evidence>
<keyword evidence="2" id="KW-1133">Transmembrane helix</keyword>
<feature type="region of interest" description="Disordered" evidence="1">
    <location>
        <begin position="684"/>
        <end position="747"/>
    </location>
</feature>
<keyword evidence="4" id="KW-1185">Reference proteome</keyword>
<dbReference type="EMBL" id="JAAAUQ010000675">
    <property type="protein sequence ID" value="KAF9148336.1"/>
    <property type="molecule type" value="Genomic_DNA"/>
</dbReference>
<name>A0A9P5V979_9FUNG</name>
<keyword evidence="2" id="KW-0812">Transmembrane</keyword>
<proteinExistence type="predicted"/>
<dbReference type="OrthoDB" id="2403806at2759"/>
<organism evidence="3 4">
    <name type="scientific">Linnemannia schmuckeri</name>
    <dbReference type="NCBI Taxonomy" id="64567"/>
    <lineage>
        <taxon>Eukaryota</taxon>
        <taxon>Fungi</taxon>
        <taxon>Fungi incertae sedis</taxon>
        <taxon>Mucoromycota</taxon>
        <taxon>Mortierellomycotina</taxon>
        <taxon>Mortierellomycetes</taxon>
        <taxon>Mortierellales</taxon>
        <taxon>Mortierellaceae</taxon>
        <taxon>Linnemannia</taxon>
    </lineage>
</organism>
<dbReference type="Proteomes" id="UP000748756">
    <property type="component" value="Unassembled WGS sequence"/>
</dbReference>
<feature type="compositionally biased region" description="Basic and acidic residues" evidence="1">
    <location>
        <begin position="734"/>
        <end position="747"/>
    </location>
</feature>
<feature type="region of interest" description="Disordered" evidence="1">
    <location>
        <begin position="444"/>
        <end position="485"/>
    </location>
</feature>
<feature type="region of interest" description="Disordered" evidence="1">
    <location>
        <begin position="529"/>
        <end position="557"/>
    </location>
</feature>
<accession>A0A9P5V979</accession>
<dbReference type="AlphaFoldDB" id="A0A9P5V979"/>
<gene>
    <name evidence="3" type="ORF">BG015_009931</name>
</gene>
<feature type="transmembrane region" description="Helical" evidence="2">
    <location>
        <begin position="42"/>
        <end position="64"/>
    </location>
</feature>
<comment type="caution">
    <text evidence="3">The sequence shown here is derived from an EMBL/GenBank/DDBJ whole genome shotgun (WGS) entry which is preliminary data.</text>
</comment>